<organism evidence="2 3">
    <name type="scientific">Lingula anatina</name>
    <name type="common">Brachiopod</name>
    <name type="synonym">Lingula unguis</name>
    <dbReference type="NCBI Taxonomy" id="7574"/>
    <lineage>
        <taxon>Eukaryota</taxon>
        <taxon>Metazoa</taxon>
        <taxon>Spiralia</taxon>
        <taxon>Lophotrochozoa</taxon>
        <taxon>Brachiopoda</taxon>
        <taxon>Linguliformea</taxon>
        <taxon>Lingulata</taxon>
        <taxon>Lingulida</taxon>
        <taxon>Linguloidea</taxon>
        <taxon>Lingulidae</taxon>
        <taxon>Lingula</taxon>
    </lineage>
</organism>
<evidence type="ECO:0000313" key="3">
    <source>
        <dbReference type="RefSeq" id="XP_023931588.1"/>
    </source>
</evidence>
<dbReference type="GO" id="GO:0007165">
    <property type="term" value="P:signal transduction"/>
    <property type="evidence" value="ECO:0007669"/>
    <property type="project" value="InterPro"/>
</dbReference>
<dbReference type="Pfam" id="PF00531">
    <property type="entry name" value="Death"/>
    <property type="match status" value="1"/>
</dbReference>
<dbReference type="OrthoDB" id="6084488at2759"/>
<dbReference type="InterPro" id="IPR011029">
    <property type="entry name" value="DEATH-like_dom_sf"/>
</dbReference>
<dbReference type="Gene3D" id="1.10.533.10">
    <property type="entry name" value="Death Domain, Fas"/>
    <property type="match status" value="1"/>
</dbReference>
<gene>
    <name evidence="3" type="primary">LOC106172703</name>
</gene>
<dbReference type="PROSITE" id="PS50017">
    <property type="entry name" value="DEATH_DOMAIN"/>
    <property type="match status" value="1"/>
</dbReference>
<dbReference type="KEGG" id="lak:106172703"/>
<dbReference type="CDD" id="cd01670">
    <property type="entry name" value="Death"/>
    <property type="match status" value="1"/>
</dbReference>
<keyword evidence="2" id="KW-1185">Reference proteome</keyword>
<dbReference type="GeneID" id="106172703"/>
<evidence type="ECO:0000259" key="1">
    <source>
        <dbReference type="PROSITE" id="PS50017"/>
    </source>
</evidence>
<dbReference type="InterPro" id="IPR000488">
    <property type="entry name" value="Death_dom"/>
</dbReference>
<evidence type="ECO:0000313" key="2">
    <source>
        <dbReference type="Proteomes" id="UP000085678"/>
    </source>
</evidence>
<reference evidence="3" key="1">
    <citation type="submission" date="2025-08" db="UniProtKB">
        <authorList>
            <consortium name="RefSeq"/>
        </authorList>
    </citation>
    <scope>IDENTIFICATION</scope>
    <source>
        <tissue evidence="3">Gonads</tissue>
    </source>
</reference>
<sequence>CKKVEELVCCHNGDFPPLAAEYVLQNTQFMLKDTSFSTVIEITHRSPVLASKIRFPPFSKSSSGVQYGETAFATTTIYINEELQRMGKMNASSFNKLLVHPASPEEWSEVFDVVAGELGQRATWPLARALGLTNVEIENVQHRHPDDLMEQKIQLLRNWRQKQGPEKATMFALKCALNKVQQNDLAQKLPS</sequence>
<dbReference type="SUPFAM" id="SSF47986">
    <property type="entry name" value="DEATH domain"/>
    <property type="match status" value="1"/>
</dbReference>
<accession>A0A2R2MMY0</accession>
<dbReference type="RefSeq" id="XP_023931588.1">
    <property type="nucleotide sequence ID" value="XM_024075820.1"/>
</dbReference>
<feature type="domain" description="Death" evidence="1">
    <location>
        <begin position="126"/>
        <end position="191"/>
    </location>
</feature>
<name>A0A2R2MMY0_LINAN</name>
<dbReference type="InParanoid" id="A0A2R2MMY0"/>
<dbReference type="Proteomes" id="UP000085678">
    <property type="component" value="Unplaced"/>
</dbReference>
<feature type="non-terminal residue" evidence="3">
    <location>
        <position position="1"/>
    </location>
</feature>
<protein>
    <submittedName>
        <fullName evidence="3">Uncharacterized protein LOC106172703</fullName>
    </submittedName>
</protein>
<dbReference type="AlphaFoldDB" id="A0A2R2MMY0"/>
<proteinExistence type="predicted"/>